<feature type="compositionally biased region" description="Basic residues" evidence="1">
    <location>
        <begin position="1"/>
        <end position="23"/>
    </location>
</feature>
<feature type="non-terminal residue" evidence="2">
    <location>
        <position position="1"/>
    </location>
</feature>
<dbReference type="AlphaFoldDB" id="A0A6J4HM90"/>
<sequence length="213" mass="23357">DRLAAHPRRLAAARRRARAFRRRGTGDRGRRGHRRRNAHQLPAPAAGDLRCRVRRACGRGVRCRRRRAVPPGRRGGRAHAVAGAAGGLPAAGTRPRPGGAACLAVRRLGRAAGPATPPHRPRRRGGCRWAGPGRRRLRRGLPVHQRPGDGGPAAAGHGSADRRRPHRPALPRHRRGRPGPKSRSRPLVRRHRSAPRPAGRGARRTQRQVLRLM</sequence>
<reference evidence="2" key="1">
    <citation type="submission" date="2020-02" db="EMBL/GenBank/DDBJ databases">
        <authorList>
            <person name="Meier V. D."/>
        </authorList>
    </citation>
    <scope>NUCLEOTIDE SEQUENCE</scope>
    <source>
        <strain evidence="2">AVDCRST_MAG57</strain>
    </source>
</reference>
<proteinExistence type="predicted"/>
<dbReference type="EMBL" id="CADCTI010000087">
    <property type="protein sequence ID" value="CAA9228180.1"/>
    <property type="molecule type" value="Genomic_DNA"/>
</dbReference>
<gene>
    <name evidence="2" type="ORF">AVDCRST_MAG57-1009</name>
</gene>
<feature type="non-terminal residue" evidence="2">
    <location>
        <position position="213"/>
    </location>
</feature>
<feature type="region of interest" description="Disordered" evidence="1">
    <location>
        <begin position="1"/>
        <end position="40"/>
    </location>
</feature>
<evidence type="ECO:0000313" key="2">
    <source>
        <dbReference type="EMBL" id="CAA9228180.1"/>
    </source>
</evidence>
<feature type="compositionally biased region" description="Basic residues" evidence="1">
    <location>
        <begin position="163"/>
        <end position="194"/>
    </location>
</feature>
<name>A0A6J4HM90_9ACTN</name>
<protein>
    <submittedName>
        <fullName evidence="2">Urease accessory protein UreF</fullName>
    </submittedName>
</protein>
<accession>A0A6J4HM90</accession>
<organism evidence="2">
    <name type="scientific">uncultured Blastococcus sp</name>
    <dbReference type="NCBI Taxonomy" id="217144"/>
    <lineage>
        <taxon>Bacteria</taxon>
        <taxon>Bacillati</taxon>
        <taxon>Actinomycetota</taxon>
        <taxon>Actinomycetes</taxon>
        <taxon>Geodermatophilales</taxon>
        <taxon>Geodermatophilaceae</taxon>
        <taxon>Blastococcus</taxon>
        <taxon>environmental samples</taxon>
    </lineage>
</organism>
<evidence type="ECO:0000256" key="1">
    <source>
        <dbReference type="SAM" id="MobiDB-lite"/>
    </source>
</evidence>
<feature type="region of interest" description="Disordered" evidence="1">
    <location>
        <begin position="110"/>
        <end position="213"/>
    </location>
</feature>